<sequence>MLVFGFAYVWLFIPETKGLSLEEVDEMYRAGVKPWNSVNWKPHLLDNVHKKREVQEDDMSKSHDA</sequence>
<evidence type="ECO:0000313" key="2">
    <source>
        <dbReference type="EMBL" id="ESK93479.1"/>
    </source>
</evidence>
<evidence type="ECO:0000313" key="3">
    <source>
        <dbReference type="Proteomes" id="UP000017559"/>
    </source>
</evidence>
<feature type="chain" id="PRO_5004713504" evidence="1">
    <location>
        <begin position="19"/>
        <end position="65"/>
    </location>
</feature>
<dbReference type="EMBL" id="AWSO01000193">
    <property type="protein sequence ID" value="ESK93479.1"/>
    <property type="molecule type" value="Genomic_DNA"/>
</dbReference>
<dbReference type="Proteomes" id="UP000017559">
    <property type="component" value="Unassembled WGS sequence"/>
</dbReference>
<proteinExistence type="predicted"/>
<dbReference type="HOGENOM" id="CLU_2850222_0_0_1"/>
<protein>
    <submittedName>
        <fullName evidence="2">Sugar transporter</fullName>
    </submittedName>
</protein>
<dbReference type="InterPro" id="IPR036259">
    <property type="entry name" value="MFS_trans_sf"/>
</dbReference>
<dbReference type="OrthoDB" id="3042511at2759"/>
<reference evidence="2 3" key="1">
    <citation type="journal article" date="2014" name="BMC Genomics">
        <title>Genome and secretome analysis of the hemibiotrophic fungal pathogen, Moniliophthora roreri, which causes frosty pod rot disease of cacao: mechanisms of the biotrophic and necrotrophic phases.</title>
        <authorList>
            <person name="Meinhardt L.W."/>
            <person name="Costa G.G.L."/>
            <person name="Thomazella D.P.T."/>
            <person name="Teixeira P.J.P.L."/>
            <person name="Carazzolle M.F."/>
            <person name="Schuster S.C."/>
            <person name="Carlson J.E."/>
            <person name="Guiltinan M.J."/>
            <person name="Mieczkowski P."/>
            <person name="Farmer A."/>
            <person name="Ramaraj T."/>
            <person name="Crozier J."/>
            <person name="Davis R.E."/>
            <person name="Shao J."/>
            <person name="Melnick R.L."/>
            <person name="Pereira G.A.G."/>
            <person name="Bailey B.A."/>
        </authorList>
    </citation>
    <scope>NUCLEOTIDE SEQUENCE [LARGE SCALE GENOMIC DNA]</scope>
    <source>
        <strain evidence="2 3">MCA 2997</strain>
    </source>
</reference>
<organism evidence="2 3">
    <name type="scientific">Moniliophthora roreri (strain MCA 2997)</name>
    <name type="common">Cocoa frosty pod rot fungus</name>
    <name type="synonym">Crinipellis roreri</name>
    <dbReference type="NCBI Taxonomy" id="1381753"/>
    <lineage>
        <taxon>Eukaryota</taxon>
        <taxon>Fungi</taxon>
        <taxon>Dikarya</taxon>
        <taxon>Basidiomycota</taxon>
        <taxon>Agaricomycotina</taxon>
        <taxon>Agaricomycetes</taxon>
        <taxon>Agaricomycetidae</taxon>
        <taxon>Agaricales</taxon>
        <taxon>Marasmiineae</taxon>
        <taxon>Marasmiaceae</taxon>
        <taxon>Moniliophthora</taxon>
    </lineage>
</organism>
<gene>
    <name evidence="2" type="ORF">Moror_1693</name>
</gene>
<dbReference type="Gene3D" id="1.20.1250.20">
    <property type="entry name" value="MFS general substrate transporter like domains"/>
    <property type="match status" value="1"/>
</dbReference>
<keyword evidence="2" id="KW-0762">Sugar transport</keyword>
<evidence type="ECO:0000256" key="1">
    <source>
        <dbReference type="SAM" id="SignalP"/>
    </source>
</evidence>
<dbReference type="KEGG" id="mrr:Moror_1693"/>
<keyword evidence="3" id="KW-1185">Reference proteome</keyword>
<feature type="signal peptide" evidence="1">
    <location>
        <begin position="1"/>
        <end position="18"/>
    </location>
</feature>
<keyword evidence="2" id="KW-0813">Transport</keyword>
<comment type="caution">
    <text evidence="2">The sequence shown here is derived from an EMBL/GenBank/DDBJ whole genome shotgun (WGS) entry which is preliminary data.</text>
</comment>
<dbReference type="AlphaFoldDB" id="V2YP63"/>
<keyword evidence="1" id="KW-0732">Signal</keyword>
<name>V2YP63_MONRO</name>
<accession>V2YP63</accession>